<dbReference type="InterPro" id="IPR024932">
    <property type="entry name" value="ApbE"/>
</dbReference>
<dbReference type="GO" id="GO:0016740">
    <property type="term" value="F:transferase activity"/>
    <property type="evidence" value="ECO:0007669"/>
    <property type="project" value="UniProtKB-UniRule"/>
</dbReference>
<dbReference type="GO" id="GO:0046872">
    <property type="term" value="F:metal ion binding"/>
    <property type="evidence" value="ECO:0007669"/>
    <property type="project" value="UniProtKB-UniRule"/>
</dbReference>
<keyword evidence="4 10" id="KW-0808">Transferase</keyword>
<dbReference type="BioCyc" id="EBAC796937-HMP:GMGH-2211-MONOMER"/>
<evidence type="ECO:0000256" key="7">
    <source>
        <dbReference type="ARBA" id="ARBA00022842"/>
    </source>
</evidence>
<feature type="binding site" evidence="11">
    <location>
        <position position="196"/>
    </location>
    <ligand>
        <name>Mg(2+)</name>
        <dbReference type="ChEBI" id="CHEBI:18420"/>
    </ligand>
</feature>
<sequence>MKKNKIKILSCMLVSILLFSACGVKKDKGVKEKQGEVSQKQEQQSDEKMLLQDKMFFLNSILTLNIMDEDADKDEIYKKVQERVQELEEKFTINADSSEVSEINQNAGIRPVKVSKDTYYVIKSSIKYSELSGGKFDITVGDLVKLWGIGTDKEKVPSDDEIKSALAKIDYRKIVLDDTAQTVFLQDEGMVIDLGAIAKGYVADEIIKILEENNIKSAIVNLGGNVYVHGSKNGKDFKVGIRDPFSQDANAYFGIYKTQDESIVTSGVYERYFIKNGVRYHHILSTSTGYPIDNELMSTTILTKNSMVADALSTTTFALGVDEGLKLIENTPGVEAIFVTKDKKVYMTSGVNEKLELTNKEYEILR</sequence>
<keyword evidence="12" id="KW-0997">Cell inner membrane</keyword>
<name>G9X1D9_9FIRM</name>
<evidence type="ECO:0000256" key="9">
    <source>
        <dbReference type="ARBA" id="ARBA00048540"/>
    </source>
</evidence>
<dbReference type="Pfam" id="PF02424">
    <property type="entry name" value="ApbE"/>
    <property type="match status" value="1"/>
</dbReference>
<dbReference type="PANTHER" id="PTHR30040">
    <property type="entry name" value="THIAMINE BIOSYNTHESIS LIPOPROTEIN APBE"/>
    <property type="match status" value="1"/>
</dbReference>
<dbReference type="RefSeq" id="WP_009526399.1">
    <property type="nucleotide sequence ID" value="NZ_JH414573.1"/>
</dbReference>
<dbReference type="InterPro" id="IPR003374">
    <property type="entry name" value="ApbE-like_sf"/>
</dbReference>
<evidence type="ECO:0000256" key="4">
    <source>
        <dbReference type="ARBA" id="ARBA00022679"/>
    </source>
</evidence>
<dbReference type="PATRIC" id="fig|796937.3.peg.1435"/>
<dbReference type="PROSITE" id="PS51257">
    <property type="entry name" value="PROKAR_LIPOPROTEIN"/>
    <property type="match status" value="1"/>
</dbReference>
<dbReference type="Proteomes" id="UP000006437">
    <property type="component" value="Unassembled WGS sequence"/>
</dbReference>
<evidence type="ECO:0000313" key="13">
    <source>
        <dbReference type="EMBL" id="EHL14483.1"/>
    </source>
</evidence>
<evidence type="ECO:0000256" key="8">
    <source>
        <dbReference type="ARBA" id="ARBA00031306"/>
    </source>
</evidence>
<comment type="function">
    <text evidence="12">Flavin transferase that catalyzes the transfer of the FMN moiety of FAD and its covalent binding to the hydroxyl group of a threonine residue in a target flavoprotein.</text>
</comment>
<dbReference type="SUPFAM" id="SSF143631">
    <property type="entry name" value="ApbE-like"/>
    <property type="match status" value="1"/>
</dbReference>
<evidence type="ECO:0000256" key="5">
    <source>
        <dbReference type="ARBA" id="ARBA00022723"/>
    </source>
</evidence>
<dbReference type="Gene3D" id="3.10.520.10">
    <property type="entry name" value="ApbE-like domains"/>
    <property type="match status" value="1"/>
</dbReference>
<accession>G9X1D9</accession>
<evidence type="ECO:0000256" key="2">
    <source>
        <dbReference type="ARBA" id="ARBA00016337"/>
    </source>
</evidence>
<dbReference type="PIRSF" id="PIRSF006268">
    <property type="entry name" value="ApbE"/>
    <property type="match status" value="1"/>
</dbReference>
<evidence type="ECO:0000313" key="14">
    <source>
        <dbReference type="Proteomes" id="UP000006437"/>
    </source>
</evidence>
<reference evidence="13 14" key="1">
    <citation type="submission" date="2011-08" db="EMBL/GenBank/DDBJ databases">
        <title>The Genome Sequence of Eubacteriaceae bacterium ACC19a.</title>
        <authorList>
            <consortium name="The Broad Institute Genome Sequencing Platform"/>
            <person name="Earl A."/>
            <person name="Ward D."/>
            <person name="Feldgarden M."/>
            <person name="Gevers D."/>
            <person name="Sizova M."/>
            <person name="Hazen A."/>
            <person name="Epstein S."/>
            <person name="Young S.K."/>
            <person name="Zeng Q."/>
            <person name="Gargeya S."/>
            <person name="Fitzgerald M."/>
            <person name="Haas B."/>
            <person name="Abouelleil A."/>
            <person name="Alvarado L."/>
            <person name="Arachchi H.M."/>
            <person name="Berlin A."/>
            <person name="Brown A."/>
            <person name="Chapman S.B."/>
            <person name="Chen Z."/>
            <person name="Dunbar C."/>
            <person name="Freedman E."/>
            <person name="Gearin G."/>
            <person name="Gellesch M."/>
            <person name="Goldberg J."/>
            <person name="Griggs A."/>
            <person name="Gujja S."/>
            <person name="Heiman D."/>
            <person name="Howarth C."/>
            <person name="Larson L."/>
            <person name="Lui A."/>
            <person name="MacDonald P.J.P."/>
            <person name="Montmayeur A."/>
            <person name="Murphy C."/>
            <person name="Neiman D."/>
            <person name="Pearson M."/>
            <person name="Priest M."/>
            <person name="Roberts A."/>
            <person name="Saif S."/>
            <person name="Shea T."/>
            <person name="Shenoy N."/>
            <person name="Sisk P."/>
            <person name="Stolte C."/>
            <person name="Sykes S."/>
            <person name="Wortman J."/>
            <person name="Nusbaum C."/>
            <person name="Birren B."/>
        </authorList>
    </citation>
    <scope>NUCLEOTIDE SEQUENCE [LARGE SCALE GENOMIC DNA]</scope>
    <source>
        <strain evidence="13 14">ACC19a</strain>
    </source>
</reference>
<evidence type="ECO:0000256" key="10">
    <source>
        <dbReference type="PIRNR" id="PIRNR006268"/>
    </source>
</evidence>
<dbReference type="EC" id="2.7.1.180" evidence="1 10"/>
<dbReference type="PANTHER" id="PTHR30040:SF2">
    <property type="entry name" value="FAD:PROTEIN FMN TRANSFERASE"/>
    <property type="match status" value="1"/>
</dbReference>
<feature type="signal peptide" evidence="12">
    <location>
        <begin position="1"/>
        <end position="20"/>
    </location>
</feature>
<evidence type="ECO:0000256" key="1">
    <source>
        <dbReference type="ARBA" id="ARBA00011955"/>
    </source>
</evidence>
<keyword evidence="12" id="KW-0449">Lipoprotein</keyword>
<dbReference type="AlphaFoldDB" id="G9X1D9"/>
<dbReference type="GO" id="GO:0005886">
    <property type="term" value="C:plasma membrane"/>
    <property type="evidence" value="ECO:0007669"/>
    <property type="project" value="UniProtKB-SubCell"/>
</dbReference>
<dbReference type="EMBL" id="AFZE01000030">
    <property type="protein sequence ID" value="EHL14483.1"/>
    <property type="molecule type" value="Genomic_DNA"/>
</dbReference>
<evidence type="ECO:0000256" key="6">
    <source>
        <dbReference type="ARBA" id="ARBA00022827"/>
    </source>
</evidence>
<feature type="chain" id="PRO_5039746896" description="FAD:protein FMN transferase" evidence="12">
    <location>
        <begin position="21"/>
        <end position="366"/>
    </location>
</feature>
<proteinExistence type="inferred from homology"/>
<keyword evidence="7 10" id="KW-0460">Magnesium</keyword>
<keyword evidence="3 10" id="KW-0285">Flavoprotein</keyword>
<comment type="cofactor">
    <cofactor evidence="11">
        <name>Mg(2+)</name>
        <dbReference type="ChEBI" id="CHEBI:18420"/>
    </cofactor>
    <cofactor evidence="11">
        <name>Mn(2+)</name>
        <dbReference type="ChEBI" id="CHEBI:29035"/>
    </cofactor>
    <text evidence="11">Magnesium. Can also use manganese.</text>
</comment>
<comment type="caution">
    <text evidence="13">The sequence shown here is derived from an EMBL/GenBank/DDBJ whole genome shotgun (WGS) entry which is preliminary data.</text>
</comment>
<comment type="subcellular location">
    <subcellularLocation>
        <location evidence="12">Cell inner membrane</location>
        <topology evidence="12">Lipid-anchor</topology>
        <orientation evidence="12">Periplasmic side</orientation>
    </subcellularLocation>
</comment>
<organism evidence="13 14">
    <name type="scientific">Peptoanaerobacter stomatis</name>
    <dbReference type="NCBI Taxonomy" id="796937"/>
    <lineage>
        <taxon>Bacteria</taxon>
        <taxon>Bacillati</taxon>
        <taxon>Bacillota</taxon>
        <taxon>Clostridia</taxon>
        <taxon>Peptostreptococcales</taxon>
        <taxon>Filifactoraceae</taxon>
        <taxon>Peptoanaerobacter</taxon>
    </lineage>
</organism>
<keyword evidence="6 10" id="KW-0274">FAD</keyword>
<dbReference type="HOGENOM" id="CLU_044403_1_0_9"/>
<keyword evidence="5 10" id="KW-0479">Metal-binding</keyword>
<keyword evidence="12" id="KW-1003">Cell membrane</keyword>
<protein>
    <recommendedName>
        <fullName evidence="2 10">FAD:protein FMN transferase</fullName>
        <ecNumber evidence="1 10">2.7.1.180</ecNumber>
    </recommendedName>
    <alternativeName>
        <fullName evidence="8 10">Flavin transferase</fullName>
    </alternativeName>
</protein>
<comment type="similarity">
    <text evidence="10 12">Belongs to the ApbE family.</text>
</comment>
<keyword evidence="12" id="KW-0472">Membrane</keyword>
<feature type="binding site" evidence="11">
    <location>
        <position position="310"/>
    </location>
    <ligand>
        <name>Mg(2+)</name>
        <dbReference type="ChEBI" id="CHEBI:18420"/>
    </ligand>
</feature>
<feature type="binding site" evidence="11">
    <location>
        <position position="314"/>
    </location>
    <ligand>
        <name>Mg(2+)</name>
        <dbReference type="ChEBI" id="CHEBI:18420"/>
    </ligand>
</feature>
<evidence type="ECO:0000256" key="3">
    <source>
        <dbReference type="ARBA" id="ARBA00022630"/>
    </source>
</evidence>
<evidence type="ECO:0000256" key="11">
    <source>
        <dbReference type="PIRSR" id="PIRSR006268-2"/>
    </source>
</evidence>
<keyword evidence="12" id="KW-0732">Signal</keyword>
<gene>
    <name evidence="13" type="ORF">HMPREF9629_02183</name>
</gene>
<comment type="catalytic activity">
    <reaction evidence="9 10 12">
        <text>L-threonyl-[protein] + FAD = FMN-L-threonyl-[protein] + AMP + H(+)</text>
        <dbReference type="Rhea" id="RHEA:36847"/>
        <dbReference type="Rhea" id="RHEA-COMP:11060"/>
        <dbReference type="Rhea" id="RHEA-COMP:11061"/>
        <dbReference type="ChEBI" id="CHEBI:15378"/>
        <dbReference type="ChEBI" id="CHEBI:30013"/>
        <dbReference type="ChEBI" id="CHEBI:57692"/>
        <dbReference type="ChEBI" id="CHEBI:74257"/>
        <dbReference type="ChEBI" id="CHEBI:456215"/>
        <dbReference type="EC" id="2.7.1.180"/>
    </reaction>
</comment>
<evidence type="ECO:0000256" key="12">
    <source>
        <dbReference type="RuleBase" id="RU363002"/>
    </source>
</evidence>